<dbReference type="CDD" id="cd02440">
    <property type="entry name" value="AdoMet_MTases"/>
    <property type="match status" value="1"/>
</dbReference>
<protein>
    <recommendedName>
        <fullName evidence="4">S-adenosyl-L-methionine-dependent methyltransferase</fullName>
    </recommendedName>
</protein>
<comment type="caution">
    <text evidence="2">The sequence shown here is derived from an EMBL/GenBank/DDBJ whole genome shotgun (WGS) entry which is preliminary data.</text>
</comment>
<dbReference type="OrthoDB" id="19014at2759"/>
<accession>A0A8T1UH27</accession>
<dbReference type="GO" id="GO:0030731">
    <property type="term" value="F:guanidinoacetate N-methyltransferase activity"/>
    <property type="evidence" value="ECO:0007669"/>
    <property type="project" value="TreeGrafter"/>
</dbReference>
<dbReference type="InterPro" id="IPR051038">
    <property type="entry name" value="RMT2/GAMT_Mtase"/>
</dbReference>
<proteinExistence type="predicted"/>
<dbReference type="VEuPathDB" id="FungiDB:PC110_g995"/>
<dbReference type="PANTHER" id="PTHR32379">
    <property type="entry name" value="GUANIDINOACETATE N-METHYLTRANSFERASE"/>
    <property type="match status" value="1"/>
</dbReference>
<evidence type="ECO:0000313" key="3">
    <source>
        <dbReference type="Proteomes" id="UP000688947"/>
    </source>
</evidence>
<dbReference type="Proteomes" id="UP000688947">
    <property type="component" value="Unassembled WGS sequence"/>
</dbReference>
<dbReference type="PANTHER" id="PTHR32379:SF1">
    <property type="entry name" value="GUANIDINOACETATE N-METHYLTRANSFERASE"/>
    <property type="match status" value="1"/>
</dbReference>
<evidence type="ECO:0008006" key="4">
    <source>
        <dbReference type="Google" id="ProtNLM"/>
    </source>
</evidence>
<dbReference type="GO" id="GO:0005634">
    <property type="term" value="C:nucleus"/>
    <property type="evidence" value="ECO:0007669"/>
    <property type="project" value="TreeGrafter"/>
</dbReference>
<organism evidence="2 3">
    <name type="scientific">Phytophthora cactorum</name>
    <dbReference type="NCBI Taxonomy" id="29920"/>
    <lineage>
        <taxon>Eukaryota</taxon>
        <taxon>Sar</taxon>
        <taxon>Stramenopiles</taxon>
        <taxon>Oomycota</taxon>
        <taxon>Peronosporomycetes</taxon>
        <taxon>Peronosporales</taxon>
        <taxon>Peronosporaceae</taxon>
        <taxon>Phytophthora</taxon>
    </lineage>
</organism>
<evidence type="ECO:0000256" key="1">
    <source>
        <dbReference type="SAM" id="MobiDB-lite"/>
    </source>
</evidence>
<gene>
    <name evidence="2" type="ORF">JG687_00006768</name>
</gene>
<dbReference type="EMBL" id="JAENGZ010000283">
    <property type="protein sequence ID" value="KAG6963090.1"/>
    <property type="molecule type" value="Genomic_DNA"/>
</dbReference>
<reference evidence="2" key="1">
    <citation type="submission" date="2021-01" db="EMBL/GenBank/DDBJ databases">
        <title>Phytophthora aleatoria, a newly-described species from Pinus radiata is distinct from Phytophthora cactorum isolates based on comparative genomics.</title>
        <authorList>
            <person name="Mcdougal R."/>
            <person name="Panda P."/>
            <person name="Williams N."/>
            <person name="Studholme D.J."/>
        </authorList>
    </citation>
    <scope>NUCLEOTIDE SEQUENCE</scope>
    <source>
        <strain evidence="2">NZFS 3830</strain>
    </source>
</reference>
<evidence type="ECO:0000313" key="2">
    <source>
        <dbReference type="EMBL" id="KAG6963090.1"/>
    </source>
</evidence>
<dbReference type="AlphaFoldDB" id="A0A8T1UH27"/>
<name>A0A8T1UH27_9STRA</name>
<feature type="compositionally biased region" description="Basic and acidic residues" evidence="1">
    <location>
        <begin position="470"/>
        <end position="485"/>
    </location>
</feature>
<dbReference type="GO" id="GO:0005737">
    <property type="term" value="C:cytoplasm"/>
    <property type="evidence" value="ECO:0007669"/>
    <property type="project" value="TreeGrafter"/>
</dbReference>
<dbReference type="GO" id="GO:0006601">
    <property type="term" value="P:creatine biosynthetic process"/>
    <property type="evidence" value="ECO:0007669"/>
    <property type="project" value="TreeGrafter"/>
</dbReference>
<feature type="region of interest" description="Disordered" evidence="1">
    <location>
        <begin position="449"/>
        <end position="485"/>
    </location>
</feature>
<sequence length="504" mass="55701">METSGSMNAAFKIGSVINATSTIEPTYVNWVGIVDDLISSGTSSNGTYLTAKEYTFIIADKAMGLYAIWDMWAVGGIVSEYFQPICGPTELIGEIDDGSVDKSLGMTIVQGAFNHSTGMWIKDGDGTVSITFTSVDTKDVTVNVKSGGDKIAEVPVLAGKTVTWESNMTAQGNSKGLDELGQEVLWSSRGQQVMMQWEKQYMEVCVDALAIQPTDRVLEIGFGLAYSATHIQRFRPRNHVIIECDRETLQRARQFAVNHSGVAIVSGTWKRQLPTLDQFDCVFFDDYPLPELEKGNPLTSDGALGRQRSRWHDFLDIAVKHCTTGARITGYLARQLDLQRPGCQVSVSRVQVDVPEHCNYFPHKTALVPLITVVDPIAAASSANAGIDMLLPLPHSSKKFERAFECASSSERGLHAAGFPREREQITEIRDFLLAHELCALSYEQRDDIERSGGGTEDDQPSNESILYGEQHEKEEGSIHYNDEKSRREFLRTLRNKAAASKLT</sequence>